<keyword evidence="1" id="KW-0732">Signal</keyword>
<dbReference type="RefSeq" id="WP_171592639.1">
    <property type="nucleotide sequence ID" value="NZ_CP053538.1"/>
</dbReference>
<accession>A0A6M6BL22</accession>
<sequence length="120" mass="13496">MKNFATLLLLCAMCYVGTAQAAAPADGSRLSERAKAMTRQMAEKLPLSEGQYVKVRQLNLRLLTETAELRKQLANDATALDEAMANVQMRYEWDLATILRPRQMALYDQTKLSMTAVNLR</sequence>
<feature type="chain" id="PRO_5027084706" description="Periplasmic heavy metal sensor" evidence="1">
    <location>
        <begin position="22"/>
        <end position="120"/>
    </location>
</feature>
<proteinExistence type="predicted"/>
<feature type="signal peptide" evidence="1">
    <location>
        <begin position="1"/>
        <end position="21"/>
    </location>
</feature>
<dbReference type="KEGG" id="hts:HMJ29_17140"/>
<dbReference type="EMBL" id="CP053538">
    <property type="protein sequence ID" value="QJX48548.1"/>
    <property type="molecule type" value="Genomic_DNA"/>
</dbReference>
<evidence type="ECO:0000313" key="3">
    <source>
        <dbReference type="Proteomes" id="UP000501623"/>
    </source>
</evidence>
<protein>
    <recommendedName>
        <fullName evidence="4">Periplasmic heavy metal sensor</fullName>
    </recommendedName>
</protein>
<dbReference type="AlphaFoldDB" id="A0A6M6BL22"/>
<organism evidence="2 3">
    <name type="scientific">Hymenobacter taeanensis</name>
    <dbReference type="NCBI Taxonomy" id="2735321"/>
    <lineage>
        <taxon>Bacteria</taxon>
        <taxon>Pseudomonadati</taxon>
        <taxon>Bacteroidota</taxon>
        <taxon>Cytophagia</taxon>
        <taxon>Cytophagales</taxon>
        <taxon>Hymenobacteraceae</taxon>
        <taxon>Hymenobacter</taxon>
    </lineage>
</organism>
<evidence type="ECO:0008006" key="4">
    <source>
        <dbReference type="Google" id="ProtNLM"/>
    </source>
</evidence>
<gene>
    <name evidence="2" type="ORF">HMJ29_17140</name>
</gene>
<evidence type="ECO:0000313" key="2">
    <source>
        <dbReference type="EMBL" id="QJX48548.1"/>
    </source>
</evidence>
<evidence type="ECO:0000256" key="1">
    <source>
        <dbReference type="SAM" id="SignalP"/>
    </source>
</evidence>
<dbReference type="Proteomes" id="UP000501623">
    <property type="component" value="Chromosome"/>
</dbReference>
<keyword evidence="3" id="KW-1185">Reference proteome</keyword>
<name>A0A6M6BL22_9BACT</name>
<reference evidence="2 3" key="1">
    <citation type="submission" date="2020-05" db="EMBL/GenBank/DDBJ databases">
        <title>Complete genome sequence of Hymenobacter sp. TS19 in Coasted Sand Dune.</title>
        <authorList>
            <person name="Lee J.-H."/>
            <person name="Jung J.-H."/>
            <person name="Jeong S."/>
            <person name="Zhao L."/>
            <person name="Kim M.-K."/>
            <person name="Seo H.-S."/>
            <person name="Lim S."/>
        </authorList>
    </citation>
    <scope>NUCLEOTIDE SEQUENCE [LARGE SCALE GENOMIC DNA]</scope>
    <source>
        <strain evidence="2 3">TS19</strain>
    </source>
</reference>